<dbReference type="PANTHER" id="PTHR21266">
    <property type="entry name" value="IRON-SULFUR DOMAIN CONTAINING PROTEIN"/>
    <property type="match status" value="1"/>
</dbReference>
<dbReference type="InterPro" id="IPR050584">
    <property type="entry name" value="Cholesterol_7-desaturase"/>
</dbReference>
<accession>A0ABP9QND0</accession>
<keyword evidence="4" id="KW-0408">Iron</keyword>
<evidence type="ECO:0000256" key="1">
    <source>
        <dbReference type="ARBA" id="ARBA00022714"/>
    </source>
</evidence>
<dbReference type="Pfam" id="PF19112">
    <property type="entry name" value="VanA_C"/>
    <property type="match status" value="1"/>
</dbReference>
<dbReference type="InterPro" id="IPR036922">
    <property type="entry name" value="Rieske_2Fe-2S_sf"/>
</dbReference>
<evidence type="ECO:0000256" key="3">
    <source>
        <dbReference type="ARBA" id="ARBA00023002"/>
    </source>
</evidence>
<reference evidence="8" key="1">
    <citation type="journal article" date="2019" name="Int. J. Syst. Evol. Microbiol.">
        <title>The Global Catalogue of Microorganisms (GCM) 10K type strain sequencing project: providing services to taxonomists for standard genome sequencing and annotation.</title>
        <authorList>
            <consortium name="The Broad Institute Genomics Platform"/>
            <consortium name="The Broad Institute Genome Sequencing Center for Infectious Disease"/>
            <person name="Wu L."/>
            <person name="Ma J."/>
        </authorList>
    </citation>
    <scope>NUCLEOTIDE SEQUENCE [LARGE SCALE GENOMIC DNA]</scope>
    <source>
        <strain evidence="8">JCM 18715</strain>
    </source>
</reference>
<dbReference type="PANTHER" id="PTHR21266:SF60">
    <property type="entry name" value="3-KETOSTEROID-9-ALPHA-MONOOXYGENASE, OXYGENASE COMPONENT"/>
    <property type="match status" value="1"/>
</dbReference>
<comment type="caution">
    <text evidence="7">The sequence shown here is derived from an EMBL/GenBank/DDBJ whole genome shotgun (WGS) entry which is preliminary data.</text>
</comment>
<dbReference type="EMBL" id="BAABLD010000008">
    <property type="protein sequence ID" value="GAA5164865.1"/>
    <property type="molecule type" value="Genomic_DNA"/>
</dbReference>
<keyword evidence="2" id="KW-0479">Metal-binding</keyword>
<evidence type="ECO:0000313" key="7">
    <source>
        <dbReference type="EMBL" id="GAA5164865.1"/>
    </source>
</evidence>
<keyword evidence="3" id="KW-0560">Oxidoreductase</keyword>
<organism evidence="7 8">
    <name type="scientific">Viridibacterium curvum</name>
    <dbReference type="NCBI Taxonomy" id="1101404"/>
    <lineage>
        <taxon>Bacteria</taxon>
        <taxon>Pseudomonadati</taxon>
        <taxon>Pseudomonadota</taxon>
        <taxon>Betaproteobacteria</taxon>
        <taxon>Rhodocyclales</taxon>
        <taxon>Rhodocyclaceae</taxon>
        <taxon>Viridibacterium</taxon>
    </lineage>
</organism>
<proteinExistence type="predicted"/>
<dbReference type="InterPro" id="IPR017941">
    <property type="entry name" value="Rieske_2Fe-2S"/>
</dbReference>
<sequence length="351" mass="39679">MLLTRHPVMRRFWYAVMPMASLGQGPQPFTLLGENIVLWKKTDGTPAAARDRCCHRTAKLSKGFVEGDNIVCGYHGWQYDCSGACVKIPQFTTEKIPSGARIDAYHCTEKYGYIWVALEEPLAPIPELAEETMPGYRRIDQFHEEWNCGALRFIENTFDFAHQAYVHKAMHGLNDKPQPPKGEVTRNAHGLVMHITQPVRNPDSGKAHTGISADETVRKVVMDWYMPCARRMHITYPTGLVQSIISAATPIDDTRTMVLQWSYRNDSEADVPAAAINAFDRKILDEDRDMLAFVDDDMPLDTRMNLEQHMATDMPGIHIRRALMELLAEHGETEQSRLFTARPAVPVTAQA</sequence>
<dbReference type="Proteomes" id="UP001500547">
    <property type="component" value="Unassembled WGS sequence"/>
</dbReference>
<keyword evidence="8" id="KW-1185">Reference proteome</keyword>
<dbReference type="SUPFAM" id="SSF50022">
    <property type="entry name" value="ISP domain"/>
    <property type="match status" value="1"/>
</dbReference>
<evidence type="ECO:0000256" key="4">
    <source>
        <dbReference type="ARBA" id="ARBA00023004"/>
    </source>
</evidence>
<evidence type="ECO:0000313" key="8">
    <source>
        <dbReference type="Proteomes" id="UP001500547"/>
    </source>
</evidence>
<dbReference type="PROSITE" id="PS51296">
    <property type="entry name" value="RIESKE"/>
    <property type="match status" value="1"/>
</dbReference>
<dbReference type="Gene3D" id="3.90.380.10">
    <property type="entry name" value="Naphthalene 1,2-dioxygenase Alpha Subunit, Chain A, domain 1"/>
    <property type="match status" value="1"/>
</dbReference>
<dbReference type="Pfam" id="PF00355">
    <property type="entry name" value="Rieske"/>
    <property type="match status" value="1"/>
</dbReference>
<dbReference type="Gene3D" id="2.102.10.10">
    <property type="entry name" value="Rieske [2Fe-2S] iron-sulphur domain"/>
    <property type="match status" value="1"/>
</dbReference>
<keyword evidence="5" id="KW-0411">Iron-sulfur</keyword>
<evidence type="ECO:0000256" key="5">
    <source>
        <dbReference type="ARBA" id="ARBA00023014"/>
    </source>
</evidence>
<name>A0ABP9QND0_9RHOO</name>
<protein>
    <recommendedName>
        <fullName evidence="6">Rieske domain-containing protein</fullName>
    </recommendedName>
</protein>
<gene>
    <name evidence="7" type="ORF">GCM10025770_19480</name>
</gene>
<dbReference type="SUPFAM" id="SSF55961">
    <property type="entry name" value="Bet v1-like"/>
    <property type="match status" value="1"/>
</dbReference>
<evidence type="ECO:0000259" key="6">
    <source>
        <dbReference type="PROSITE" id="PS51296"/>
    </source>
</evidence>
<keyword evidence="1" id="KW-0001">2Fe-2S</keyword>
<feature type="domain" description="Rieske" evidence="6">
    <location>
        <begin position="13"/>
        <end position="116"/>
    </location>
</feature>
<dbReference type="InterPro" id="IPR044043">
    <property type="entry name" value="VanA_C_cat"/>
</dbReference>
<evidence type="ECO:0000256" key="2">
    <source>
        <dbReference type="ARBA" id="ARBA00022723"/>
    </source>
</evidence>
<dbReference type="RefSeq" id="WP_345532735.1">
    <property type="nucleotide sequence ID" value="NZ_BAABLD010000008.1"/>
</dbReference>